<proteinExistence type="predicted"/>
<organism evidence="2 3">
    <name type="scientific">Telmatocola sphagniphila</name>
    <dbReference type="NCBI Taxonomy" id="1123043"/>
    <lineage>
        <taxon>Bacteria</taxon>
        <taxon>Pseudomonadati</taxon>
        <taxon>Planctomycetota</taxon>
        <taxon>Planctomycetia</taxon>
        <taxon>Gemmatales</taxon>
        <taxon>Gemmataceae</taxon>
    </lineage>
</organism>
<name>A0A8E6B4A7_9BACT</name>
<gene>
    <name evidence="2" type="ORF">KIH39_23080</name>
</gene>
<dbReference type="KEGG" id="tsph:KIH39_23080"/>
<reference evidence="2" key="1">
    <citation type="submission" date="2021-05" db="EMBL/GenBank/DDBJ databases">
        <title>Complete genome sequence of the cellulolytic planctomycete Telmatocola sphagniphila SP2T and characterization of the first cellulase from planctomycetes.</title>
        <authorList>
            <person name="Rakitin A.L."/>
            <person name="Beletsky A.V."/>
            <person name="Naumoff D.G."/>
            <person name="Kulichevskaya I.S."/>
            <person name="Mardanov A.V."/>
            <person name="Ravin N.V."/>
            <person name="Dedysh S.N."/>
        </authorList>
    </citation>
    <scope>NUCLEOTIDE SEQUENCE</scope>
    <source>
        <strain evidence="2">SP2T</strain>
    </source>
</reference>
<evidence type="ECO:0000313" key="3">
    <source>
        <dbReference type="Proteomes" id="UP000676194"/>
    </source>
</evidence>
<dbReference type="EMBL" id="CP074694">
    <property type="protein sequence ID" value="QVL31693.1"/>
    <property type="molecule type" value="Genomic_DNA"/>
</dbReference>
<feature type="transmembrane region" description="Helical" evidence="1">
    <location>
        <begin position="9"/>
        <end position="30"/>
    </location>
</feature>
<evidence type="ECO:0000256" key="1">
    <source>
        <dbReference type="SAM" id="Phobius"/>
    </source>
</evidence>
<keyword evidence="1" id="KW-1133">Transmembrane helix</keyword>
<keyword evidence="3" id="KW-1185">Reference proteome</keyword>
<sequence>MKPRLKEALLTWIGVNITAFALTFTLTPLISDWSWFAILLVFNTAMVAGLTWMVMPALVWLAERWWAPGSTSETNKPRKD</sequence>
<dbReference type="AlphaFoldDB" id="A0A8E6B4A7"/>
<feature type="transmembrane region" description="Helical" evidence="1">
    <location>
        <begin position="36"/>
        <end position="62"/>
    </location>
</feature>
<dbReference type="Proteomes" id="UP000676194">
    <property type="component" value="Chromosome"/>
</dbReference>
<dbReference type="RefSeq" id="WP_213495837.1">
    <property type="nucleotide sequence ID" value="NZ_CP074694.1"/>
</dbReference>
<keyword evidence="1" id="KW-0472">Membrane</keyword>
<protein>
    <submittedName>
        <fullName evidence="2">Uncharacterized protein</fullName>
    </submittedName>
</protein>
<accession>A0A8E6B4A7</accession>
<evidence type="ECO:0000313" key="2">
    <source>
        <dbReference type="EMBL" id="QVL31693.1"/>
    </source>
</evidence>
<keyword evidence="1" id="KW-0812">Transmembrane</keyword>